<gene>
    <name evidence="1" type="ORF">AF72_03565</name>
</gene>
<name>Z9JKG3_9GAMM</name>
<dbReference type="PATRIC" id="fig|1444770.3.peg.872"/>
<evidence type="ECO:0000313" key="1">
    <source>
        <dbReference type="EMBL" id="EWS78654.1"/>
    </source>
</evidence>
<evidence type="ECO:0000313" key="2">
    <source>
        <dbReference type="Proteomes" id="UP000020406"/>
    </source>
</evidence>
<comment type="caution">
    <text evidence="1">The sequence shown here is derived from an EMBL/GenBank/DDBJ whole genome shotgun (WGS) entry which is preliminary data.</text>
</comment>
<accession>Z9JKG3</accession>
<reference evidence="1 2" key="1">
    <citation type="journal article" date="2014" name="Genome Announc.">
        <title>Draft Genome Sequence of Xylella fastidiosa Pear Leaf Scorch Strain in Taiwan.</title>
        <authorList>
            <person name="Su C.C."/>
            <person name="Deng W.L."/>
            <person name="Jan F.J."/>
            <person name="Chang C.J."/>
            <person name="Huang H."/>
            <person name="Chen J."/>
        </authorList>
    </citation>
    <scope>NUCLEOTIDE SEQUENCE [LARGE SCALE GENOMIC DNA]</scope>
    <source>
        <strain evidence="1 2">PLS229</strain>
    </source>
</reference>
<dbReference type="EMBL" id="JDSQ01000005">
    <property type="protein sequence ID" value="EWS78654.1"/>
    <property type="molecule type" value="Genomic_DNA"/>
</dbReference>
<proteinExistence type="predicted"/>
<dbReference type="Proteomes" id="UP000020406">
    <property type="component" value="Unassembled WGS sequence"/>
</dbReference>
<dbReference type="AlphaFoldDB" id="Z9JKG3"/>
<organism evidence="1 2">
    <name type="scientific">Xylella taiwanensis</name>
    <dbReference type="NCBI Taxonomy" id="1444770"/>
    <lineage>
        <taxon>Bacteria</taxon>
        <taxon>Pseudomonadati</taxon>
        <taxon>Pseudomonadota</taxon>
        <taxon>Gammaproteobacteria</taxon>
        <taxon>Lysobacterales</taxon>
        <taxon>Lysobacteraceae</taxon>
        <taxon>Xylella</taxon>
    </lineage>
</organism>
<sequence>MTLIAYKVSSPFPRACVFSTASRIILTHVTTPIQAQRLQWTGNSGVCGRLPWTNQNGSKSIGTMVRKRSHKTDGSMRRYGFHMGGRSAYLCQTSDKSTVLSVVVTLQVRLAS</sequence>
<dbReference type="KEGG" id="xtw:AB672_03285"/>
<protein>
    <submittedName>
        <fullName evidence="1">Uncharacterized protein</fullName>
    </submittedName>
</protein>